<dbReference type="SUPFAM" id="SSF46785">
    <property type="entry name" value="Winged helix' DNA-binding domain"/>
    <property type="match status" value="1"/>
</dbReference>
<feature type="domain" description="HTH marR-type" evidence="1">
    <location>
        <begin position="21"/>
        <end position="156"/>
    </location>
</feature>
<dbReference type="PANTHER" id="PTHR39515:SF2">
    <property type="entry name" value="HTH-TYPE TRANSCRIPTIONAL REGULATOR RV0880"/>
    <property type="match status" value="1"/>
</dbReference>
<accession>A0A511YXL0</accession>
<keyword evidence="3" id="KW-1185">Reference proteome</keyword>
<proteinExistence type="predicted"/>
<evidence type="ECO:0000259" key="1">
    <source>
        <dbReference type="PROSITE" id="PS50995"/>
    </source>
</evidence>
<evidence type="ECO:0000313" key="2">
    <source>
        <dbReference type="EMBL" id="GEN79937.1"/>
    </source>
</evidence>
<name>A0A511YXL0_9CELL</name>
<evidence type="ECO:0000313" key="3">
    <source>
        <dbReference type="Proteomes" id="UP000321484"/>
    </source>
</evidence>
<protein>
    <recommendedName>
        <fullName evidence="1">HTH marR-type domain-containing protein</fullName>
    </recommendedName>
</protein>
<dbReference type="InterPro" id="IPR036390">
    <property type="entry name" value="WH_DNA-bd_sf"/>
</dbReference>
<dbReference type="PROSITE" id="PS50995">
    <property type="entry name" value="HTH_MARR_2"/>
    <property type="match status" value="1"/>
</dbReference>
<dbReference type="InterPro" id="IPR000835">
    <property type="entry name" value="HTH_MarR-typ"/>
</dbReference>
<dbReference type="OrthoDB" id="9804055at2"/>
<dbReference type="Proteomes" id="UP000321484">
    <property type="component" value="Unassembled WGS sequence"/>
</dbReference>
<sequence length="157" mass="16948">MPAQPDPAAPVALAAPEVPDLTDLADDVRVAATRAVRRIRQERSSDEITDGQYAVLAALTNRGPMSPTALAEDQHVQPPHMTRLVNALVAAGLVQRAEHPTDGRQVVVSITDAGAVEVHETRRRRNEWLGARLASYTPDERAVLAEAATLLRRLAAQ</sequence>
<reference evidence="2 3" key="1">
    <citation type="submission" date="2019-07" db="EMBL/GenBank/DDBJ databases">
        <title>Whole genome shotgun sequence of Actinotalea fermentans NBRC 105374.</title>
        <authorList>
            <person name="Hosoyama A."/>
            <person name="Uohara A."/>
            <person name="Ohji S."/>
            <person name="Ichikawa N."/>
        </authorList>
    </citation>
    <scope>NUCLEOTIDE SEQUENCE [LARGE SCALE GENOMIC DNA]</scope>
    <source>
        <strain evidence="2 3">NBRC 105374</strain>
    </source>
</reference>
<dbReference type="InterPro" id="IPR052526">
    <property type="entry name" value="HTH-type_Bedaq_tolerance"/>
</dbReference>
<dbReference type="Gene3D" id="1.10.10.10">
    <property type="entry name" value="Winged helix-like DNA-binding domain superfamily/Winged helix DNA-binding domain"/>
    <property type="match status" value="1"/>
</dbReference>
<dbReference type="SMART" id="SM00347">
    <property type="entry name" value="HTH_MARR"/>
    <property type="match status" value="1"/>
</dbReference>
<organism evidence="2 3">
    <name type="scientific">Actinotalea fermentans</name>
    <dbReference type="NCBI Taxonomy" id="43671"/>
    <lineage>
        <taxon>Bacteria</taxon>
        <taxon>Bacillati</taxon>
        <taxon>Actinomycetota</taxon>
        <taxon>Actinomycetes</taxon>
        <taxon>Micrococcales</taxon>
        <taxon>Cellulomonadaceae</taxon>
        <taxon>Actinotalea</taxon>
    </lineage>
</organism>
<dbReference type="EMBL" id="BJYK01000004">
    <property type="protein sequence ID" value="GEN79937.1"/>
    <property type="molecule type" value="Genomic_DNA"/>
</dbReference>
<dbReference type="AlphaFoldDB" id="A0A511YXL0"/>
<gene>
    <name evidence="2" type="ORF">AFE02nite_16710</name>
</gene>
<dbReference type="RefSeq" id="WP_146819430.1">
    <property type="nucleotide sequence ID" value="NZ_BJYK01000004.1"/>
</dbReference>
<dbReference type="Pfam" id="PF01047">
    <property type="entry name" value="MarR"/>
    <property type="match status" value="1"/>
</dbReference>
<dbReference type="InterPro" id="IPR036388">
    <property type="entry name" value="WH-like_DNA-bd_sf"/>
</dbReference>
<dbReference type="PANTHER" id="PTHR39515">
    <property type="entry name" value="CONSERVED PROTEIN"/>
    <property type="match status" value="1"/>
</dbReference>
<comment type="caution">
    <text evidence="2">The sequence shown here is derived from an EMBL/GenBank/DDBJ whole genome shotgun (WGS) entry which is preliminary data.</text>
</comment>
<dbReference type="GO" id="GO:0003700">
    <property type="term" value="F:DNA-binding transcription factor activity"/>
    <property type="evidence" value="ECO:0007669"/>
    <property type="project" value="InterPro"/>
</dbReference>